<evidence type="ECO:0000256" key="1">
    <source>
        <dbReference type="SAM" id="Phobius"/>
    </source>
</evidence>
<organism evidence="2 3">
    <name type="scientific">Puccinia graminis f. sp. tritici</name>
    <dbReference type="NCBI Taxonomy" id="56615"/>
    <lineage>
        <taxon>Eukaryota</taxon>
        <taxon>Fungi</taxon>
        <taxon>Dikarya</taxon>
        <taxon>Basidiomycota</taxon>
        <taxon>Pucciniomycotina</taxon>
        <taxon>Pucciniomycetes</taxon>
        <taxon>Pucciniales</taxon>
        <taxon>Pucciniaceae</taxon>
        <taxon>Puccinia</taxon>
    </lineage>
</organism>
<dbReference type="EMBL" id="VSWC01000042">
    <property type="protein sequence ID" value="KAA1102951.1"/>
    <property type="molecule type" value="Genomic_DNA"/>
</dbReference>
<comment type="caution">
    <text evidence="2">The sequence shown here is derived from an EMBL/GenBank/DDBJ whole genome shotgun (WGS) entry which is preliminary data.</text>
</comment>
<reference evidence="2 3" key="1">
    <citation type="submission" date="2019-05" db="EMBL/GenBank/DDBJ databases">
        <title>Emergence of the Ug99 lineage of the wheat stem rust pathogen through somatic hybridization.</title>
        <authorList>
            <person name="Li F."/>
            <person name="Upadhyaya N.M."/>
            <person name="Sperschneider J."/>
            <person name="Matny O."/>
            <person name="Nguyen-Phuc H."/>
            <person name="Mago R."/>
            <person name="Raley C."/>
            <person name="Miller M.E."/>
            <person name="Silverstein K.A.T."/>
            <person name="Henningsen E."/>
            <person name="Hirsch C.D."/>
            <person name="Visser B."/>
            <person name="Pretorius Z.A."/>
            <person name="Steffenson B.J."/>
            <person name="Schwessinger B."/>
            <person name="Dodds P.N."/>
            <person name="Figueroa M."/>
        </authorList>
    </citation>
    <scope>NUCLEOTIDE SEQUENCE [LARGE SCALE GENOMIC DNA]</scope>
    <source>
        <strain evidence="2">21-0</strain>
    </source>
</reference>
<gene>
    <name evidence="2" type="ORF">PGT21_001143</name>
</gene>
<dbReference type="Proteomes" id="UP000324748">
    <property type="component" value="Unassembled WGS sequence"/>
</dbReference>
<keyword evidence="1" id="KW-0472">Membrane</keyword>
<proteinExistence type="predicted"/>
<sequence>MLWKVCRQNWAQPIYASCALFGFPTEEIFIYNYSSLSFASPELPAALSPVLSIPFAPLTNPNMLSAMSNGKASSRRMIYILFAGMIIALSINLSSAITCAKSFQPGVLGNVPPGKALCDTGLHTHTCEFNHCYVASPSHPVSDRAAIAFRSCRRVDGSESGPVGTVYVASFVTSDPPKMLITIGSESPKGNILRQYYCPMDQPRLPSCNCA</sequence>
<accession>A0A5B0PP12</accession>
<name>A0A5B0PP12_PUCGR</name>
<evidence type="ECO:0000313" key="2">
    <source>
        <dbReference type="EMBL" id="KAA1102951.1"/>
    </source>
</evidence>
<keyword evidence="1" id="KW-0812">Transmembrane</keyword>
<keyword evidence="3" id="KW-1185">Reference proteome</keyword>
<evidence type="ECO:0000313" key="3">
    <source>
        <dbReference type="Proteomes" id="UP000324748"/>
    </source>
</evidence>
<keyword evidence="1" id="KW-1133">Transmembrane helix</keyword>
<protein>
    <submittedName>
        <fullName evidence="2">Uncharacterized protein</fullName>
    </submittedName>
</protein>
<feature type="transmembrane region" description="Helical" evidence="1">
    <location>
        <begin position="77"/>
        <end position="97"/>
    </location>
</feature>
<dbReference type="OrthoDB" id="10503793at2759"/>
<dbReference type="AlphaFoldDB" id="A0A5B0PP12"/>